<dbReference type="Proteomes" id="UP000255528">
    <property type="component" value="Unassembled WGS sequence"/>
</dbReference>
<accession>A0A381C2M7</accession>
<keyword evidence="1" id="KW-0449">Lipoprotein</keyword>
<dbReference type="PROSITE" id="PS51257">
    <property type="entry name" value="PROKAR_LIPOPROTEIN"/>
    <property type="match status" value="1"/>
</dbReference>
<organism evidence="1 2">
    <name type="scientific">Buttiauxella agrestis</name>
    <dbReference type="NCBI Taxonomy" id="82977"/>
    <lineage>
        <taxon>Bacteria</taxon>
        <taxon>Pseudomonadati</taxon>
        <taxon>Pseudomonadota</taxon>
        <taxon>Gammaproteobacteria</taxon>
        <taxon>Enterobacterales</taxon>
        <taxon>Enterobacteriaceae</taxon>
        <taxon>Buttiauxella</taxon>
    </lineage>
</organism>
<name>A0A381C2M7_9ENTR</name>
<evidence type="ECO:0000313" key="2">
    <source>
        <dbReference type="Proteomes" id="UP000255528"/>
    </source>
</evidence>
<gene>
    <name evidence="1" type="ORF">NCTC12119_00015</name>
</gene>
<sequence length="116" mass="12608">MALINEKLTVMMNSYLPTIILGSGLLTVSGCSSVMTHTGGQEGTYPGTRASYEMLTDSETSWGYKPFVALDMPFTAVADTVLLPWDLFREDKSLKSRVEASESKNLATNSVIPPVQ</sequence>
<evidence type="ECO:0000313" key="1">
    <source>
        <dbReference type="EMBL" id="SUW61619.1"/>
    </source>
</evidence>
<dbReference type="EMBL" id="UIGI01000001">
    <property type="protein sequence ID" value="SUW61619.1"/>
    <property type="molecule type" value="Genomic_DNA"/>
</dbReference>
<protein>
    <submittedName>
        <fullName evidence="1">Predicted periplasmic lipoprotein</fullName>
    </submittedName>
</protein>
<proteinExistence type="predicted"/>
<dbReference type="AlphaFoldDB" id="A0A381C2M7"/>
<dbReference type="InterPro" id="IPR010780">
    <property type="entry name" value="DUF1375"/>
</dbReference>
<dbReference type="NCBIfam" id="NF008628">
    <property type="entry name" value="PRK11616.1"/>
    <property type="match status" value="1"/>
</dbReference>
<dbReference type="Pfam" id="PF07119">
    <property type="entry name" value="DUF1375"/>
    <property type="match status" value="1"/>
</dbReference>
<reference evidence="1 2" key="1">
    <citation type="submission" date="2018-06" db="EMBL/GenBank/DDBJ databases">
        <authorList>
            <consortium name="Pathogen Informatics"/>
            <person name="Doyle S."/>
        </authorList>
    </citation>
    <scope>NUCLEOTIDE SEQUENCE [LARGE SCALE GENOMIC DNA]</scope>
    <source>
        <strain evidence="1 2">NCTC12119</strain>
    </source>
</reference>